<keyword evidence="3" id="KW-1185">Reference proteome</keyword>
<evidence type="ECO:0000313" key="2">
    <source>
        <dbReference type="EMBL" id="CAI8035453.1"/>
    </source>
</evidence>
<dbReference type="EMBL" id="CASHTH010002803">
    <property type="protein sequence ID" value="CAI8035453.1"/>
    <property type="molecule type" value="Genomic_DNA"/>
</dbReference>
<reference evidence="2" key="1">
    <citation type="submission" date="2023-03" db="EMBL/GenBank/DDBJ databases">
        <authorList>
            <person name="Steffen K."/>
            <person name="Cardenas P."/>
        </authorList>
    </citation>
    <scope>NUCLEOTIDE SEQUENCE</scope>
</reference>
<feature type="compositionally biased region" description="Basic residues" evidence="1">
    <location>
        <begin position="178"/>
        <end position="188"/>
    </location>
</feature>
<gene>
    <name evidence="2" type="ORF">GBAR_LOCUS19893</name>
</gene>
<evidence type="ECO:0000313" key="3">
    <source>
        <dbReference type="Proteomes" id="UP001174909"/>
    </source>
</evidence>
<accession>A0AA35WVK9</accession>
<feature type="compositionally biased region" description="Low complexity" evidence="1">
    <location>
        <begin position="78"/>
        <end position="120"/>
    </location>
</feature>
<feature type="region of interest" description="Disordered" evidence="1">
    <location>
        <begin position="1"/>
        <end position="155"/>
    </location>
</feature>
<feature type="compositionally biased region" description="Basic and acidic residues" evidence="1">
    <location>
        <begin position="141"/>
        <end position="155"/>
    </location>
</feature>
<feature type="region of interest" description="Disordered" evidence="1">
    <location>
        <begin position="176"/>
        <end position="204"/>
    </location>
</feature>
<dbReference type="Proteomes" id="UP001174909">
    <property type="component" value="Unassembled WGS sequence"/>
</dbReference>
<feature type="compositionally biased region" description="Polar residues" evidence="1">
    <location>
        <begin position="190"/>
        <end position="204"/>
    </location>
</feature>
<feature type="compositionally biased region" description="Low complexity" evidence="1">
    <location>
        <begin position="129"/>
        <end position="139"/>
    </location>
</feature>
<evidence type="ECO:0000256" key="1">
    <source>
        <dbReference type="SAM" id="MobiDB-lite"/>
    </source>
</evidence>
<organism evidence="2 3">
    <name type="scientific">Geodia barretti</name>
    <name type="common">Barrett's horny sponge</name>
    <dbReference type="NCBI Taxonomy" id="519541"/>
    <lineage>
        <taxon>Eukaryota</taxon>
        <taxon>Metazoa</taxon>
        <taxon>Porifera</taxon>
        <taxon>Demospongiae</taxon>
        <taxon>Heteroscleromorpha</taxon>
        <taxon>Tetractinellida</taxon>
        <taxon>Astrophorina</taxon>
        <taxon>Geodiidae</taxon>
        <taxon>Geodia</taxon>
    </lineage>
</organism>
<protein>
    <submittedName>
        <fullName evidence="2">Uncharacterized protein</fullName>
    </submittedName>
</protein>
<name>A0AA35WVK9_GEOBA</name>
<comment type="caution">
    <text evidence="2">The sequence shown here is derived from an EMBL/GenBank/DDBJ whole genome shotgun (WGS) entry which is preliminary data.</text>
</comment>
<dbReference type="AlphaFoldDB" id="A0AA35WVK9"/>
<proteinExistence type="predicted"/>
<sequence length="204" mass="22454">MEKRRCSSQKLKQSGSCAVHKGPDGRGVVSESSDSAAGKKRKKKNKAPEKETAGEAPPLSFICRQESASRQTKKHYPGGSHCSSELSSNSGCSGKLVATGATATSSSSSLETSKPPSKTTRVSEQLPCSSSQSGSKSTSGELKDVTEDGLRSRDSLRWEDQFSDEERERERIEEYKKNRQKRYTKHFRVLQQTSHPSQFYTPSE</sequence>